<name>A0A316AVC7_9ACTN</name>
<dbReference type="InterPro" id="IPR013901">
    <property type="entry name" value="Anthrone_oxy"/>
</dbReference>
<feature type="compositionally biased region" description="Polar residues" evidence="1">
    <location>
        <begin position="1"/>
        <end position="13"/>
    </location>
</feature>
<dbReference type="Proteomes" id="UP000245469">
    <property type="component" value="Unassembled WGS sequence"/>
</dbReference>
<evidence type="ECO:0000313" key="3">
    <source>
        <dbReference type="EMBL" id="PWJ54047.1"/>
    </source>
</evidence>
<organism evidence="3 4">
    <name type="scientific">Quadrisphaera granulorum</name>
    <dbReference type="NCBI Taxonomy" id="317664"/>
    <lineage>
        <taxon>Bacteria</taxon>
        <taxon>Bacillati</taxon>
        <taxon>Actinomycetota</taxon>
        <taxon>Actinomycetes</taxon>
        <taxon>Kineosporiales</taxon>
        <taxon>Kineosporiaceae</taxon>
        <taxon>Quadrisphaera</taxon>
    </lineage>
</organism>
<keyword evidence="2" id="KW-1133">Transmembrane helix</keyword>
<feature type="transmembrane region" description="Helical" evidence="2">
    <location>
        <begin position="35"/>
        <end position="56"/>
    </location>
</feature>
<dbReference type="EMBL" id="QGDQ01000009">
    <property type="protein sequence ID" value="PWJ54047.1"/>
    <property type="molecule type" value="Genomic_DNA"/>
</dbReference>
<feature type="transmembrane region" description="Helical" evidence="2">
    <location>
        <begin position="166"/>
        <end position="188"/>
    </location>
</feature>
<keyword evidence="2" id="KW-0812">Transmembrane</keyword>
<reference evidence="3 4" key="1">
    <citation type="submission" date="2018-03" db="EMBL/GenBank/DDBJ databases">
        <title>Genomic Encyclopedia of Archaeal and Bacterial Type Strains, Phase II (KMG-II): from individual species to whole genera.</title>
        <authorList>
            <person name="Goeker M."/>
        </authorList>
    </citation>
    <scope>NUCLEOTIDE SEQUENCE [LARGE SCALE GENOMIC DNA]</scope>
    <source>
        <strain evidence="3 4">DSM 44889</strain>
    </source>
</reference>
<feature type="region of interest" description="Disordered" evidence="1">
    <location>
        <begin position="1"/>
        <end position="27"/>
    </location>
</feature>
<evidence type="ECO:0000313" key="4">
    <source>
        <dbReference type="Proteomes" id="UP000245469"/>
    </source>
</evidence>
<feature type="transmembrane region" description="Helical" evidence="2">
    <location>
        <begin position="91"/>
        <end position="108"/>
    </location>
</feature>
<evidence type="ECO:0000256" key="1">
    <source>
        <dbReference type="SAM" id="MobiDB-lite"/>
    </source>
</evidence>
<feature type="transmembrane region" description="Helical" evidence="2">
    <location>
        <begin position="115"/>
        <end position="133"/>
    </location>
</feature>
<dbReference type="Pfam" id="PF08592">
    <property type="entry name" value="Anthrone_oxy"/>
    <property type="match status" value="1"/>
</dbReference>
<proteinExistence type="predicted"/>
<protein>
    <submittedName>
        <fullName evidence="3">Putative membrane protein</fullName>
    </submittedName>
</protein>
<keyword evidence="2" id="KW-0472">Membrane</keyword>
<gene>
    <name evidence="3" type="ORF">BXY45_109129</name>
</gene>
<comment type="caution">
    <text evidence="3">The sequence shown here is derived from an EMBL/GenBank/DDBJ whole genome shotgun (WGS) entry which is preliminary data.</text>
</comment>
<accession>A0A316AVC7</accession>
<dbReference type="AlphaFoldDB" id="A0A316AVC7"/>
<sequence>MRATTGTASETSPKTPPNVAQGGPPASSVRTRAGVLAAGLAVVGTAGTGLVAGVHVSGGPLVRALRQLDPSTFVLTKHALDEAYPLLMKPLLLATLIVMALTTAAAAVSGRRRTALLAGTAVAALVVVLMAILRGDLPLNQQMATWDPSAPPADWREVRTEWEQWFAVRAVAACAAFAASVAVVVSAVRHR</sequence>
<keyword evidence="4" id="KW-1185">Reference proteome</keyword>
<evidence type="ECO:0000256" key="2">
    <source>
        <dbReference type="SAM" id="Phobius"/>
    </source>
</evidence>